<feature type="transmembrane region" description="Helical" evidence="1">
    <location>
        <begin position="94"/>
        <end position="117"/>
    </location>
</feature>
<keyword evidence="1" id="KW-0472">Membrane</keyword>
<comment type="caution">
    <text evidence="2">The sequence shown here is derived from an EMBL/GenBank/DDBJ whole genome shotgun (WGS) entry which is preliminary data.</text>
</comment>
<proteinExistence type="predicted"/>
<feature type="transmembrane region" description="Helical" evidence="1">
    <location>
        <begin position="67"/>
        <end position="88"/>
    </location>
</feature>
<evidence type="ECO:0000313" key="3">
    <source>
        <dbReference type="Proteomes" id="UP000216725"/>
    </source>
</evidence>
<name>A0A261EY02_9BIFI</name>
<dbReference type="RefSeq" id="WP_094660623.1">
    <property type="nucleotide sequence ID" value="NZ_MWWR01000006.1"/>
</dbReference>
<evidence type="ECO:0000313" key="2">
    <source>
        <dbReference type="EMBL" id="OZG51713.1"/>
    </source>
</evidence>
<keyword evidence="1" id="KW-0812">Transmembrane</keyword>
<organism evidence="2 3">
    <name type="scientific">Pseudoscardovia radai</name>
    <dbReference type="NCBI Taxonomy" id="987066"/>
    <lineage>
        <taxon>Bacteria</taxon>
        <taxon>Bacillati</taxon>
        <taxon>Actinomycetota</taxon>
        <taxon>Actinomycetes</taxon>
        <taxon>Bifidobacteriales</taxon>
        <taxon>Bifidobacteriaceae</taxon>
        <taxon>Pseudoscardovia</taxon>
    </lineage>
</organism>
<protein>
    <submittedName>
        <fullName evidence="2">Uncharacterized protein</fullName>
    </submittedName>
</protein>
<dbReference type="Proteomes" id="UP000216725">
    <property type="component" value="Unassembled WGS sequence"/>
</dbReference>
<keyword evidence="1" id="KW-1133">Transmembrane helix</keyword>
<gene>
    <name evidence="2" type="ORF">PSRA_0793</name>
</gene>
<reference evidence="2 3" key="1">
    <citation type="journal article" date="2017" name="BMC Genomics">
        <title>Comparative genomic and phylogenomic analyses of the Bifidobacteriaceae family.</title>
        <authorList>
            <person name="Lugli G.A."/>
            <person name="Milani C."/>
            <person name="Turroni F."/>
            <person name="Duranti S."/>
            <person name="Mancabelli L."/>
            <person name="Mangifesta M."/>
            <person name="Ferrario C."/>
            <person name="Modesto M."/>
            <person name="Mattarelli P."/>
            <person name="Jiri K."/>
            <person name="van Sinderen D."/>
            <person name="Ventura M."/>
        </authorList>
    </citation>
    <scope>NUCLEOTIDE SEQUENCE [LARGE SCALE GENOMIC DNA]</scope>
    <source>
        <strain evidence="2 3">DSM 24742</strain>
    </source>
</reference>
<dbReference type="EMBL" id="MWWR01000006">
    <property type="protein sequence ID" value="OZG51713.1"/>
    <property type="molecule type" value="Genomic_DNA"/>
</dbReference>
<keyword evidence="3" id="KW-1185">Reference proteome</keyword>
<dbReference type="OrthoDB" id="3240074at2"/>
<sequence length="124" mass="12407">MTDIASTDTASTDTASANLTADDVSAILGAPTLPAVPDTTVTTGTAENPQQATAGYTPVFGATVRTAIYITCLLLGILGGVGTLVSALMDSPAWLTVTCAVAGYVAPLIANGFGVAYNPARQSR</sequence>
<evidence type="ECO:0000256" key="1">
    <source>
        <dbReference type="SAM" id="Phobius"/>
    </source>
</evidence>
<dbReference type="AlphaFoldDB" id="A0A261EY02"/>
<accession>A0A261EY02</accession>